<protein>
    <recommendedName>
        <fullName evidence="3">FLYWCH-type domain-containing protein</fullName>
    </recommendedName>
</protein>
<dbReference type="Proteomes" id="UP000245591">
    <property type="component" value="Unassembled WGS sequence"/>
</dbReference>
<evidence type="ECO:0000313" key="1">
    <source>
        <dbReference type="EMBL" id="PVZ96711.1"/>
    </source>
</evidence>
<gene>
    <name evidence="1" type="ORF">BB558_007367</name>
</gene>
<dbReference type="AlphaFoldDB" id="A0A2U1IV76"/>
<proteinExistence type="predicted"/>
<name>A0A2U1IV76_SMIAN</name>
<reference evidence="1 2" key="1">
    <citation type="journal article" date="2018" name="MBio">
        <title>Comparative Genomics Reveals the Core Gene Toolbox for the Fungus-Insect Symbiosis.</title>
        <authorList>
            <person name="Wang Y."/>
            <person name="Stata M."/>
            <person name="Wang W."/>
            <person name="Stajich J.E."/>
            <person name="White M.M."/>
            <person name="Moncalvo J.M."/>
        </authorList>
    </citation>
    <scope>NUCLEOTIDE SEQUENCE [LARGE SCALE GENOMIC DNA]</scope>
    <source>
        <strain evidence="1 2">AUS-126-30</strain>
    </source>
</reference>
<evidence type="ECO:0008006" key="3">
    <source>
        <dbReference type="Google" id="ProtNLM"/>
    </source>
</evidence>
<organism evidence="1 2">
    <name type="scientific">Smittium angustum</name>
    <dbReference type="NCBI Taxonomy" id="133377"/>
    <lineage>
        <taxon>Eukaryota</taxon>
        <taxon>Fungi</taxon>
        <taxon>Fungi incertae sedis</taxon>
        <taxon>Zoopagomycota</taxon>
        <taxon>Kickxellomycotina</taxon>
        <taxon>Harpellomycetes</taxon>
        <taxon>Harpellales</taxon>
        <taxon>Legeriomycetaceae</taxon>
        <taxon>Smittium</taxon>
    </lineage>
</organism>
<evidence type="ECO:0000313" key="2">
    <source>
        <dbReference type="Proteomes" id="UP000245591"/>
    </source>
</evidence>
<comment type="caution">
    <text evidence="1">The sequence shown here is derived from an EMBL/GenBank/DDBJ whole genome shotgun (WGS) entry which is preliminary data.</text>
</comment>
<dbReference type="EMBL" id="MBFU01001165">
    <property type="protein sequence ID" value="PVZ96711.1"/>
    <property type="molecule type" value="Genomic_DNA"/>
</dbReference>
<keyword evidence="2" id="KW-1185">Reference proteome</keyword>
<accession>A0A2U1IV76</accession>
<sequence>MLYSKSNGAHNHPNPKIALNVGLKNKCSKMINENPFQSVEEKTNASKILLNSEKEILESIQEIPLYNSIKPSVYRMRSKILFSPPKTLTDINMNEKFRNFSD</sequence>